<dbReference type="Pfam" id="PF26301">
    <property type="entry name" value="spore_CmpA"/>
    <property type="match status" value="1"/>
</dbReference>
<dbReference type="InterPro" id="IPR047764">
    <property type="entry name" value="CmpA"/>
</dbReference>
<gene>
    <name evidence="1" type="primary">cmpA</name>
    <name evidence="1" type="ORF">OWO01_05585</name>
</gene>
<keyword evidence="2" id="KW-1185">Reference proteome</keyword>
<dbReference type="NCBIfam" id="NF033225">
    <property type="entry name" value="spore_CmpA"/>
    <property type="match status" value="1"/>
</dbReference>
<dbReference type="RefSeq" id="WP_268779446.1">
    <property type="nucleotide sequence ID" value="NZ_JAPRAT010000008.1"/>
</dbReference>
<reference evidence="1" key="1">
    <citation type="submission" date="2022-11" db="EMBL/GenBank/DDBJ databases">
        <title>WGS of Natronobacillus azotifigens 24KS-1, an anaerobic diazotrophic haloalkaliphile from soda-rich habitats.</title>
        <authorList>
            <person name="Sorokin D.Y."/>
            <person name="Merkel A.Y."/>
        </authorList>
    </citation>
    <scope>NUCLEOTIDE SEQUENCE</scope>
    <source>
        <strain evidence="1">24KS-1</strain>
    </source>
</reference>
<protein>
    <submittedName>
        <fullName evidence="1">Cortex morphogenetic protein CmpA</fullName>
    </submittedName>
</protein>
<evidence type="ECO:0000313" key="2">
    <source>
        <dbReference type="Proteomes" id="UP001084197"/>
    </source>
</evidence>
<dbReference type="Proteomes" id="UP001084197">
    <property type="component" value="Unassembled WGS sequence"/>
</dbReference>
<evidence type="ECO:0000313" key="1">
    <source>
        <dbReference type="EMBL" id="MCZ0702674.1"/>
    </source>
</evidence>
<name>A0A9J6RAH2_9BACI</name>
<comment type="caution">
    <text evidence="1">The sequence shown here is derived from an EMBL/GenBank/DDBJ whole genome shotgun (WGS) entry which is preliminary data.</text>
</comment>
<proteinExistence type="predicted"/>
<sequence length="39" mass="4915">MPSWFKKQMKTAFKNKNIHQIVVLNQCWFFYRKKKIPEK</sequence>
<accession>A0A9J6RAH2</accession>
<organism evidence="1 2">
    <name type="scientific">Natronobacillus azotifigens</name>
    <dbReference type="NCBI Taxonomy" id="472978"/>
    <lineage>
        <taxon>Bacteria</taxon>
        <taxon>Bacillati</taxon>
        <taxon>Bacillota</taxon>
        <taxon>Bacilli</taxon>
        <taxon>Bacillales</taxon>
        <taxon>Bacillaceae</taxon>
        <taxon>Natronobacillus</taxon>
    </lineage>
</organism>
<dbReference type="AlphaFoldDB" id="A0A9J6RAH2"/>
<dbReference type="EMBL" id="JAPRAT010000008">
    <property type="protein sequence ID" value="MCZ0702674.1"/>
    <property type="molecule type" value="Genomic_DNA"/>
</dbReference>